<proteinExistence type="predicted"/>
<keyword evidence="5" id="KW-1185">Reference proteome</keyword>
<gene>
    <name evidence="4" type="ORF">WJX73_004260</name>
</gene>
<organism evidence="4 5">
    <name type="scientific">Symbiochloris irregularis</name>
    <dbReference type="NCBI Taxonomy" id="706552"/>
    <lineage>
        <taxon>Eukaryota</taxon>
        <taxon>Viridiplantae</taxon>
        <taxon>Chlorophyta</taxon>
        <taxon>core chlorophytes</taxon>
        <taxon>Trebouxiophyceae</taxon>
        <taxon>Trebouxiales</taxon>
        <taxon>Trebouxiaceae</taxon>
        <taxon>Symbiochloris</taxon>
    </lineage>
</organism>
<dbReference type="SMART" id="SM00100">
    <property type="entry name" value="cNMP"/>
    <property type="match status" value="1"/>
</dbReference>
<evidence type="ECO:0000259" key="3">
    <source>
        <dbReference type="PROSITE" id="PS50042"/>
    </source>
</evidence>
<keyword evidence="2" id="KW-1133">Transmembrane helix</keyword>
<dbReference type="PANTHER" id="PTHR45689:SF5">
    <property type="entry name" value="I[[H]] CHANNEL, ISOFORM E"/>
    <property type="match status" value="1"/>
</dbReference>
<name>A0AAW1P6E9_9CHLO</name>
<dbReference type="PROSITE" id="PS50042">
    <property type="entry name" value="CNMP_BINDING_3"/>
    <property type="match status" value="1"/>
</dbReference>
<dbReference type="PROSITE" id="PS00889">
    <property type="entry name" value="CNMP_BINDING_2"/>
    <property type="match status" value="1"/>
</dbReference>
<keyword evidence="2" id="KW-0812">Transmembrane</keyword>
<evidence type="ECO:0000256" key="1">
    <source>
        <dbReference type="SAM" id="MobiDB-lite"/>
    </source>
</evidence>
<dbReference type="InterPro" id="IPR018488">
    <property type="entry name" value="cNMP-bd_CS"/>
</dbReference>
<protein>
    <recommendedName>
        <fullName evidence="3">Cyclic nucleotide-binding domain-containing protein</fullName>
    </recommendedName>
</protein>
<feature type="region of interest" description="Disordered" evidence="1">
    <location>
        <begin position="571"/>
        <end position="603"/>
    </location>
</feature>
<dbReference type="InterPro" id="IPR014710">
    <property type="entry name" value="RmlC-like_jellyroll"/>
</dbReference>
<dbReference type="Pfam" id="PF00027">
    <property type="entry name" value="cNMP_binding"/>
    <property type="match status" value="1"/>
</dbReference>
<dbReference type="InterPro" id="IPR018490">
    <property type="entry name" value="cNMP-bd_dom_sf"/>
</dbReference>
<dbReference type="InterPro" id="IPR051413">
    <property type="entry name" value="K/Na_HCN_channel"/>
</dbReference>
<feature type="transmembrane region" description="Helical" evidence="2">
    <location>
        <begin position="290"/>
        <end position="317"/>
    </location>
</feature>
<dbReference type="AlphaFoldDB" id="A0AAW1P6E9"/>
<evidence type="ECO:0000313" key="5">
    <source>
        <dbReference type="Proteomes" id="UP001465755"/>
    </source>
</evidence>
<dbReference type="GO" id="GO:0098855">
    <property type="term" value="C:HCN channel complex"/>
    <property type="evidence" value="ECO:0007669"/>
    <property type="project" value="TreeGrafter"/>
</dbReference>
<dbReference type="SUPFAM" id="SSF51206">
    <property type="entry name" value="cAMP-binding domain-like"/>
    <property type="match status" value="1"/>
</dbReference>
<comment type="caution">
    <text evidence="4">The sequence shown here is derived from an EMBL/GenBank/DDBJ whole genome shotgun (WGS) entry which is preliminary data.</text>
</comment>
<evidence type="ECO:0000256" key="2">
    <source>
        <dbReference type="SAM" id="Phobius"/>
    </source>
</evidence>
<dbReference type="PANTHER" id="PTHR45689">
    <property type="entry name" value="I[[H]] CHANNEL, ISOFORM E"/>
    <property type="match status" value="1"/>
</dbReference>
<dbReference type="Proteomes" id="UP001465755">
    <property type="component" value="Unassembled WGS sequence"/>
</dbReference>
<feature type="transmembrane region" description="Helical" evidence="2">
    <location>
        <begin position="68"/>
        <end position="87"/>
    </location>
</feature>
<dbReference type="InterPro" id="IPR000595">
    <property type="entry name" value="cNMP-bd_dom"/>
</dbReference>
<dbReference type="GO" id="GO:0005249">
    <property type="term" value="F:voltage-gated potassium channel activity"/>
    <property type="evidence" value="ECO:0007669"/>
    <property type="project" value="TreeGrafter"/>
</dbReference>
<feature type="domain" description="Cyclic nucleotide-binding" evidence="3">
    <location>
        <begin position="393"/>
        <end position="492"/>
    </location>
</feature>
<dbReference type="Gene3D" id="1.10.287.630">
    <property type="entry name" value="Helix hairpin bin"/>
    <property type="match status" value="1"/>
</dbReference>
<dbReference type="Gene3D" id="1.10.287.70">
    <property type="match status" value="1"/>
</dbReference>
<reference evidence="4 5" key="1">
    <citation type="journal article" date="2024" name="Nat. Commun.">
        <title>Phylogenomics reveals the evolutionary origins of lichenization in chlorophyte algae.</title>
        <authorList>
            <person name="Puginier C."/>
            <person name="Libourel C."/>
            <person name="Otte J."/>
            <person name="Skaloud P."/>
            <person name="Haon M."/>
            <person name="Grisel S."/>
            <person name="Petersen M."/>
            <person name="Berrin J.G."/>
            <person name="Delaux P.M."/>
            <person name="Dal Grande F."/>
            <person name="Keller J."/>
        </authorList>
    </citation>
    <scope>NUCLEOTIDE SEQUENCE [LARGE SCALE GENOMIC DNA]</scope>
    <source>
        <strain evidence="4 5">SAG 2036</strain>
    </source>
</reference>
<keyword evidence="2" id="KW-0472">Membrane</keyword>
<feature type="transmembrane region" description="Helical" evidence="2">
    <location>
        <begin position="117"/>
        <end position="138"/>
    </location>
</feature>
<dbReference type="GO" id="GO:0003254">
    <property type="term" value="P:regulation of membrane depolarization"/>
    <property type="evidence" value="ECO:0007669"/>
    <property type="project" value="TreeGrafter"/>
</dbReference>
<evidence type="ECO:0000313" key="4">
    <source>
        <dbReference type="EMBL" id="KAK9806501.1"/>
    </source>
</evidence>
<sequence>MDLRVVLGDPELTVPKERRLRRSTNSFRKKLFGQDRDENAEEIITQQSSNNVWIHPLSKFRDGWDTTTLILVVYTVLVLPFRAAFFFDYYKDLEHDHNLFLQLQADWMLSTDLLTDLFFMADILMNFNTGVIVDQVLIMDRKEVARHYCKTWLALDVVASFPLDLIFAGKRLDMWRLPRLLKIIRVMHYKSLTHALHSLGRVPLISEMSRFHGQLLRLLTFLTIWVHWNACFQYASCANPRHNRMCWVEAGGLLQAGIWEKYSWSVLKALSETVAAGYGIQNPATAADCWVTIISLLMGICIWTYLTSILTTLLIVLNASSSEYTSKMASLNQFMQHRKLPQDMRRRIRDTYEARWKAEKHFDEEEILEELPGSLRVQVCMHTCADVINSVPFFDDAEEGFIASLVTLLRPQVCLKDEYLFREGEVSREMFFLKSGAVQVEMRGTAVTILKRGSYFGEIGLLRGARRSACVKAISDTCDLFMLSKKAFDGLMEEYPDSFRAMDLAAEHRLRALRASWAWEQRDSTPAQPRAKGAALQQLLEMQHLERVSHPSSRRSSATGTLAEHGVWQPFQVAHAPAIPEEEDAEQDLLPQQQDRGRPGAAR</sequence>
<accession>A0AAW1P6E9</accession>
<dbReference type="SUPFAM" id="SSF81324">
    <property type="entry name" value="Voltage-gated potassium channels"/>
    <property type="match status" value="1"/>
</dbReference>
<dbReference type="EMBL" id="JALJOQ010000037">
    <property type="protein sequence ID" value="KAK9806501.1"/>
    <property type="molecule type" value="Genomic_DNA"/>
</dbReference>
<dbReference type="GO" id="GO:0035725">
    <property type="term" value="P:sodium ion transmembrane transport"/>
    <property type="evidence" value="ECO:0007669"/>
    <property type="project" value="TreeGrafter"/>
</dbReference>
<dbReference type="CDD" id="cd00038">
    <property type="entry name" value="CAP_ED"/>
    <property type="match status" value="1"/>
</dbReference>
<dbReference type="Gene3D" id="2.60.120.10">
    <property type="entry name" value="Jelly Rolls"/>
    <property type="match status" value="1"/>
</dbReference>